<evidence type="ECO:0000256" key="9">
    <source>
        <dbReference type="ARBA" id="ARBA00023098"/>
    </source>
</evidence>
<dbReference type="EC" id="2.7.1.130" evidence="2"/>
<proteinExistence type="inferred from homology"/>
<accession>A0A6D2L614</accession>
<feature type="compositionally biased region" description="Low complexity" evidence="10">
    <location>
        <begin position="515"/>
        <end position="526"/>
    </location>
</feature>
<evidence type="ECO:0000256" key="10">
    <source>
        <dbReference type="SAM" id="MobiDB-lite"/>
    </source>
</evidence>
<dbReference type="GO" id="GO:0009245">
    <property type="term" value="P:lipid A biosynthetic process"/>
    <property type="evidence" value="ECO:0007669"/>
    <property type="project" value="UniProtKB-KW"/>
</dbReference>
<evidence type="ECO:0000256" key="2">
    <source>
        <dbReference type="ARBA" id="ARBA00012071"/>
    </source>
</evidence>
<evidence type="ECO:0000256" key="1">
    <source>
        <dbReference type="ARBA" id="ARBA00004870"/>
    </source>
</evidence>
<organism evidence="11 12">
    <name type="scientific">Microthlaspi erraticum</name>
    <dbReference type="NCBI Taxonomy" id="1685480"/>
    <lineage>
        <taxon>Eukaryota</taxon>
        <taxon>Viridiplantae</taxon>
        <taxon>Streptophyta</taxon>
        <taxon>Embryophyta</taxon>
        <taxon>Tracheophyta</taxon>
        <taxon>Spermatophyta</taxon>
        <taxon>Magnoliopsida</taxon>
        <taxon>eudicotyledons</taxon>
        <taxon>Gunneridae</taxon>
        <taxon>Pentapetalae</taxon>
        <taxon>rosids</taxon>
        <taxon>malvids</taxon>
        <taxon>Brassicales</taxon>
        <taxon>Brassicaceae</taxon>
        <taxon>Coluteocarpeae</taxon>
        <taxon>Microthlaspi</taxon>
    </lineage>
</organism>
<evidence type="ECO:0000256" key="8">
    <source>
        <dbReference type="ARBA" id="ARBA00022840"/>
    </source>
</evidence>
<comment type="caution">
    <text evidence="11">The sequence shown here is derived from an EMBL/GenBank/DDBJ whole genome shotgun (WGS) entry which is preliminary data.</text>
</comment>
<dbReference type="GO" id="GO:0016020">
    <property type="term" value="C:membrane"/>
    <property type="evidence" value="ECO:0007669"/>
    <property type="project" value="GOC"/>
</dbReference>
<keyword evidence="12" id="KW-1185">Reference proteome</keyword>
<dbReference type="InterPro" id="IPR003758">
    <property type="entry name" value="LpxK"/>
</dbReference>
<sequence>MEKLRKVVNEIAYTRDHSNSPALHRSLVPLLTFASSLYGIALQIRRSLYRSSVFHQHRLPVPVISVGNLSWGGNGKTPMVEYISRLLVESGISPLILTRGYGGGDEARMLERHVQGGPTKIGVGANRAASAASYFEKYGCVNPSSLRTYFGQSLLHGRAEARTSSEKLGSVILDDGMQHWSLCRDLEIVMVNGLNPWGNGNLLPLGPLRESLAALERADIAVVHNVHLMTEQSLIDVENTIHGFKNSVPIFFSKMVPKHLFHVENAMSHVSLEALRDATVLCVSAIGSADAFVNSIGRTGARYVDRLDFSDHHVFGAQDVETMRKRAKELEHIYKSKPIIVVVTEKDYDRDPEILKCLDSSTALLKSSLSYCIRFLRHLHDPKATLTSIVTIIKRKETDLLTVMYNNQMDQQELKSASKDLININEPPRETTPMDIDPNQQNHRDLTLKPHQNHNDNHYDEEEESLKREQTEEDERPPPVCVLNKEAPLPLLQYKRRRQNDSNNNSTRTTQEHCSSTTRSTTTVDNTPTLVSSSAAAATNTAISALLEFSLMGISDKKENLQPSLNKEASPPTPVSTPEEKVNDLQKEIHHMSVERETFKLEMMSAEAMIDPLRQGER</sequence>
<evidence type="ECO:0000256" key="4">
    <source>
        <dbReference type="ARBA" id="ARBA00022556"/>
    </source>
</evidence>
<dbReference type="Pfam" id="PF02606">
    <property type="entry name" value="LpxK"/>
    <property type="match status" value="1"/>
</dbReference>
<comment type="pathway">
    <text evidence="1">Glycolipid biosynthesis; lipid IV(A) biosynthesis; lipid IV(A) from (3R)-3-hydroxytetradecanoyl-[acyl-carrier-protein] and UDP-N-acetyl-alpha-D-glucosamine: step 6/6.</text>
</comment>
<dbReference type="GO" id="GO:0005524">
    <property type="term" value="F:ATP binding"/>
    <property type="evidence" value="ECO:0007669"/>
    <property type="project" value="UniProtKB-KW"/>
</dbReference>
<dbReference type="HAMAP" id="MF_00409">
    <property type="entry name" value="LpxK"/>
    <property type="match status" value="1"/>
</dbReference>
<dbReference type="PANTHER" id="PTHR42724:SF1">
    <property type="entry name" value="TETRAACYLDISACCHARIDE 4'-KINASE, MITOCHONDRIAL-RELATED"/>
    <property type="match status" value="1"/>
</dbReference>
<feature type="compositionally biased region" description="Basic and acidic residues" evidence="10">
    <location>
        <begin position="442"/>
        <end position="458"/>
    </location>
</feature>
<evidence type="ECO:0000256" key="3">
    <source>
        <dbReference type="ARBA" id="ARBA00022516"/>
    </source>
</evidence>
<feature type="region of interest" description="Disordered" evidence="10">
    <location>
        <begin position="418"/>
        <end position="526"/>
    </location>
</feature>
<protein>
    <recommendedName>
        <fullName evidence="2">tetraacyldisaccharide 4'-kinase</fullName>
        <ecNumber evidence="2">2.7.1.130</ecNumber>
    </recommendedName>
</protein>
<dbReference type="EMBL" id="CACVBM020001806">
    <property type="protein sequence ID" value="CAA7059957.1"/>
    <property type="molecule type" value="Genomic_DNA"/>
</dbReference>
<dbReference type="Proteomes" id="UP000467841">
    <property type="component" value="Unassembled WGS sequence"/>
</dbReference>
<name>A0A6D2L614_9BRAS</name>
<keyword evidence="8" id="KW-0067">ATP-binding</keyword>
<dbReference type="GO" id="GO:0009029">
    <property type="term" value="F:lipid-A 4'-kinase activity"/>
    <property type="evidence" value="ECO:0007669"/>
    <property type="project" value="UniProtKB-EC"/>
</dbReference>
<gene>
    <name evidence="11" type="ORF">MERR_LOCUS47193</name>
</gene>
<reference evidence="11" key="1">
    <citation type="submission" date="2020-01" db="EMBL/GenBank/DDBJ databases">
        <authorList>
            <person name="Mishra B."/>
        </authorList>
    </citation>
    <scope>NUCLEOTIDE SEQUENCE [LARGE SCALE GENOMIC DNA]</scope>
</reference>
<keyword evidence="9" id="KW-0443">Lipid metabolism</keyword>
<keyword evidence="4" id="KW-0441">Lipid A biosynthesis</keyword>
<feature type="region of interest" description="Disordered" evidence="10">
    <location>
        <begin position="562"/>
        <end position="583"/>
    </location>
</feature>
<evidence type="ECO:0000313" key="12">
    <source>
        <dbReference type="Proteomes" id="UP000467841"/>
    </source>
</evidence>
<keyword evidence="6" id="KW-0547">Nucleotide-binding</keyword>
<dbReference type="OrthoDB" id="10266567at2759"/>
<feature type="compositionally biased region" description="Polar residues" evidence="10">
    <location>
        <begin position="501"/>
        <end position="514"/>
    </location>
</feature>
<keyword evidence="5" id="KW-0808">Transferase</keyword>
<keyword evidence="3" id="KW-0444">Lipid biosynthesis</keyword>
<dbReference type="PANTHER" id="PTHR42724">
    <property type="entry name" value="TETRAACYLDISACCHARIDE 4'-KINASE"/>
    <property type="match status" value="1"/>
</dbReference>
<keyword evidence="7" id="KW-0418">Kinase</keyword>
<evidence type="ECO:0000256" key="7">
    <source>
        <dbReference type="ARBA" id="ARBA00022777"/>
    </source>
</evidence>
<evidence type="ECO:0000313" key="11">
    <source>
        <dbReference type="EMBL" id="CAA7059957.1"/>
    </source>
</evidence>
<dbReference type="AlphaFoldDB" id="A0A6D2L614"/>
<evidence type="ECO:0000256" key="6">
    <source>
        <dbReference type="ARBA" id="ARBA00022741"/>
    </source>
</evidence>
<dbReference type="NCBIfam" id="TIGR00682">
    <property type="entry name" value="lpxK"/>
    <property type="match status" value="1"/>
</dbReference>
<evidence type="ECO:0000256" key="5">
    <source>
        <dbReference type="ARBA" id="ARBA00022679"/>
    </source>
</evidence>
<dbReference type="UniPathway" id="UPA00359">
    <property type="reaction ID" value="UER00482"/>
</dbReference>